<accession>A0A8T0FET2</accession>
<feature type="region of interest" description="Disordered" evidence="1">
    <location>
        <begin position="1"/>
        <end position="74"/>
    </location>
</feature>
<evidence type="ECO:0000313" key="3">
    <source>
        <dbReference type="Proteomes" id="UP000807504"/>
    </source>
</evidence>
<reference evidence="2" key="2">
    <citation type="submission" date="2020-06" db="EMBL/GenBank/DDBJ databases">
        <authorList>
            <person name="Sheffer M."/>
        </authorList>
    </citation>
    <scope>NUCLEOTIDE SEQUENCE</scope>
</reference>
<keyword evidence="3" id="KW-1185">Reference proteome</keyword>
<name>A0A8T0FET2_ARGBR</name>
<gene>
    <name evidence="2" type="ORF">HNY73_007727</name>
</gene>
<comment type="caution">
    <text evidence="2">The sequence shown here is derived from an EMBL/GenBank/DDBJ whole genome shotgun (WGS) entry which is preliminary data.</text>
</comment>
<protein>
    <submittedName>
        <fullName evidence="2">Uncharacterized protein</fullName>
    </submittedName>
</protein>
<proteinExistence type="predicted"/>
<reference evidence="2" key="1">
    <citation type="journal article" date="2020" name="bioRxiv">
        <title>Chromosome-level reference genome of the European wasp spider Argiope bruennichi: a resource for studies on range expansion and evolutionary adaptation.</title>
        <authorList>
            <person name="Sheffer M.M."/>
            <person name="Hoppe A."/>
            <person name="Krehenwinkel H."/>
            <person name="Uhl G."/>
            <person name="Kuss A.W."/>
            <person name="Jensen L."/>
            <person name="Jensen C."/>
            <person name="Gillespie R.G."/>
            <person name="Hoff K.J."/>
            <person name="Prost S."/>
        </authorList>
    </citation>
    <scope>NUCLEOTIDE SEQUENCE</scope>
</reference>
<evidence type="ECO:0000256" key="1">
    <source>
        <dbReference type="SAM" id="MobiDB-lite"/>
    </source>
</evidence>
<dbReference type="EMBL" id="JABXBU010000012">
    <property type="protein sequence ID" value="KAF8789817.1"/>
    <property type="molecule type" value="Genomic_DNA"/>
</dbReference>
<dbReference type="Proteomes" id="UP000807504">
    <property type="component" value="Unassembled WGS sequence"/>
</dbReference>
<evidence type="ECO:0000313" key="2">
    <source>
        <dbReference type="EMBL" id="KAF8789817.1"/>
    </source>
</evidence>
<sequence>MGRTPGLLERGGAACPFASPTTGPRRSYGEAMDNRLNRKSPAISPNDKIQTCNRPPEKDHEIAAETTLPNKRNY</sequence>
<organism evidence="2 3">
    <name type="scientific">Argiope bruennichi</name>
    <name type="common">Wasp spider</name>
    <name type="synonym">Aranea bruennichi</name>
    <dbReference type="NCBI Taxonomy" id="94029"/>
    <lineage>
        <taxon>Eukaryota</taxon>
        <taxon>Metazoa</taxon>
        <taxon>Ecdysozoa</taxon>
        <taxon>Arthropoda</taxon>
        <taxon>Chelicerata</taxon>
        <taxon>Arachnida</taxon>
        <taxon>Araneae</taxon>
        <taxon>Araneomorphae</taxon>
        <taxon>Entelegynae</taxon>
        <taxon>Araneoidea</taxon>
        <taxon>Araneidae</taxon>
        <taxon>Argiope</taxon>
    </lineage>
</organism>
<dbReference type="AlphaFoldDB" id="A0A8T0FET2"/>